<dbReference type="Gene3D" id="3.40.50.10810">
    <property type="entry name" value="Tandem AAA-ATPase domain"/>
    <property type="match status" value="1"/>
</dbReference>
<feature type="region of interest" description="Disordered" evidence="4">
    <location>
        <begin position="341"/>
        <end position="362"/>
    </location>
</feature>
<feature type="compositionally biased region" description="Acidic residues" evidence="4">
    <location>
        <begin position="85"/>
        <end position="102"/>
    </location>
</feature>
<dbReference type="PANTHER" id="PTHR45626:SF14">
    <property type="entry name" value="ATP-DEPENDENT DNA HELICASE (EUROFUNG)"/>
    <property type="match status" value="1"/>
</dbReference>
<dbReference type="VEuPathDB" id="FungiDB:CC1G_15553"/>
<keyword evidence="1" id="KW-0547">Nucleotide-binding</keyword>
<dbReference type="GeneID" id="9379829"/>
<dbReference type="Pfam" id="PF00271">
    <property type="entry name" value="Helicase_C"/>
    <property type="match status" value="1"/>
</dbReference>
<feature type="compositionally biased region" description="Basic and acidic residues" evidence="4">
    <location>
        <begin position="31"/>
        <end position="41"/>
    </location>
</feature>
<dbReference type="GO" id="GO:0005634">
    <property type="term" value="C:nucleus"/>
    <property type="evidence" value="ECO:0007669"/>
    <property type="project" value="TreeGrafter"/>
</dbReference>
<dbReference type="InParanoid" id="D6RN58"/>
<dbReference type="HOGENOM" id="CLU_000315_2_8_1"/>
<dbReference type="Pfam" id="PF00176">
    <property type="entry name" value="SNF2-rel_dom"/>
    <property type="match status" value="1"/>
</dbReference>
<dbReference type="GO" id="GO:0008094">
    <property type="term" value="F:ATP-dependent activity, acting on DNA"/>
    <property type="evidence" value="ECO:0007669"/>
    <property type="project" value="TreeGrafter"/>
</dbReference>
<proteinExistence type="predicted"/>
<organism evidence="7 8">
    <name type="scientific">Coprinopsis cinerea (strain Okayama-7 / 130 / ATCC MYA-4618 / FGSC 9003)</name>
    <name type="common">Inky cap fungus</name>
    <name type="synonym">Hormographiella aspergillata</name>
    <dbReference type="NCBI Taxonomy" id="240176"/>
    <lineage>
        <taxon>Eukaryota</taxon>
        <taxon>Fungi</taxon>
        <taxon>Dikarya</taxon>
        <taxon>Basidiomycota</taxon>
        <taxon>Agaricomycotina</taxon>
        <taxon>Agaricomycetes</taxon>
        <taxon>Agaricomycetidae</taxon>
        <taxon>Agaricales</taxon>
        <taxon>Agaricineae</taxon>
        <taxon>Psathyrellaceae</taxon>
        <taxon>Coprinopsis</taxon>
    </lineage>
</organism>
<dbReference type="FunCoup" id="D6RN58">
    <property type="interactions" value="155"/>
</dbReference>
<reference evidence="7 8" key="1">
    <citation type="journal article" date="2010" name="Proc. Natl. Acad. Sci. U.S.A.">
        <title>Insights into evolution of multicellular fungi from the assembled chromosomes of the mushroom Coprinopsis cinerea (Coprinus cinereus).</title>
        <authorList>
            <person name="Stajich J.E."/>
            <person name="Wilke S.K."/>
            <person name="Ahren D."/>
            <person name="Au C.H."/>
            <person name="Birren B.W."/>
            <person name="Borodovsky M."/>
            <person name="Burns C."/>
            <person name="Canback B."/>
            <person name="Casselton L.A."/>
            <person name="Cheng C.K."/>
            <person name="Deng J."/>
            <person name="Dietrich F.S."/>
            <person name="Fargo D.C."/>
            <person name="Farman M.L."/>
            <person name="Gathman A.C."/>
            <person name="Goldberg J."/>
            <person name="Guigo R."/>
            <person name="Hoegger P.J."/>
            <person name="Hooker J.B."/>
            <person name="Huggins A."/>
            <person name="James T.Y."/>
            <person name="Kamada T."/>
            <person name="Kilaru S."/>
            <person name="Kodira C."/>
            <person name="Kues U."/>
            <person name="Kupfer D."/>
            <person name="Kwan H.S."/>
            <person name="Lomsadze A."/>
            <person name="Li W."/>
            <person name="Lilly W.W."/>
            <person name="Ma L.J."/>
            <person name="Mackey A.J."/>
            <person name="Manning G."/>
            <person name="Martin F."/>
            <person name="Muraguchi H."/>
            <person name="Natvig D.O."/>
            <person name="Palmerini H."/>
            <person name="Ramesh M.A."/>
            <person name="Rehmeyer C.J."/>
            <person name="Roe B.A."/>
            <person name="Shenoy N."/>
            <person name="Stanke M."/>
            <person name="Ter-Hovhannisyan V."/>
            <person name="Tunlid A."/>
            <person name="Velagapudi R."/>
            <person name="Vision T.J."/>
            <person name="Zeng Q."/>
            <person name="Zolan M.E."/>
            <person name="Pukkila P.J."/>
        </authorList>
    </citation>
    <scope>NUCLEOTIDE SEQUENCE [LARGE SCALE GENOMIC DNA]</scope>
    <source>
        <strain evidence="8">Okayama-7 / 130 / ATCC MYA-4618 / FGSC 9003</strain>
    </source>
</reference>
<dbReference type="CDD" id="cd18008">
    <property type="entry name" value="DEXDc_SHPRH-like"/>
    <property type="match status" value="1"/>
</dbReference>
<dbReference type="OMA" id="QSCNHPD"/>
<dbReference type="OrthoDB" id="423559at2759"/>
<evidence type="ECO:0000313" key="8">
    <source>
        <dbReference type="Proteomes" id="UP000001861"/>
    </source>
</evidence>
<evidence type="ECO:0000259" key="6">
    <source>
        <dbReference type="PROSITE" id="PS51194"/>
    </source>
</evidence>
<feature type="domain" description="Helicase ATP-binding" evidence="5">
    <location>
        <begin position="230"/>
        <end position="443"/>
    </location>
</feature>
<dbReference type="STRING" id="240176.D6RN58"/>
<dbReference type="GO" id="GO:0006281">
    <property type="term" value="P:DNA repair"/>
    <property type="evidence" value="ECO:0007669"/>
    <property type="project" value="TreeGrafter"/>
</dbReference>
<protein>
    <submittedName>
        <fullName evidence="7">Uncharacterized protein</fullName>
    </submittedName>
</protein>
<dbReference type="Gene3D" id="3.40.50.300">
    <property type="entry name" value="P-loop containing nucleotide triphosphate hydrolases"/>
    <property type="match status" value="1"/>
</dbReference>
<keyword evidence="3" id="KW-0067">ATP-binding</keyword>
<dbReference type="eggNOG" id="KOG1001">
    <property type="taxonomic scope" value="Eukaryota"/>
</dbReference>
<dbReference type="PROSITE" id="PS51192">
    <property type="entry name" value="HELICASE_ATP_BIND_1"/>
    <property type="match status" value="1"/>
</dbReference>
<dbReference type="InterPro" id="IPR014001">
    <property type="entry name" value="Helicase_ATP-bd"/>
</dbReference>
<evidence type="ECO:0000256" key="4">
    <source>
        <dbReference type="SAM" id="MobiDB-lite"/>
    </source>
</evidence>
<comment type="caution">
    <text evidence="7">The sequence shown here is derived from an EMBL/GenBank/DDBJ whole genome shotgun (WGS) entry which is preliminary data.</text>
</comment>
<dbReference type="GO" id="GO:0016787">
    <property type="term" value="F:hydrolase activity"/>
    <property type="evidence" value="ECO:0007669"/>
    <property type="project" value="UniProtKB-KW"/>
</dbReference>
<dbReference type="SMART" id="SM00487">
    <property type="entry name" value="DEXDc"/>
    <property type="match status" value="1"/>
</dbReference>
<evidence type="ECO:0000256" key="3">
    <source>
        <dbReference type="ARBA" id="ARBA00022840"/>
    </source>
</evidence>
<accession>D6RN58</accession>
<dbReference type="InterPro" id="IPR049730">
    <property type="entry name" value="SNF2/RAD54-like_C"/>
</dbReference>
<dbReference type="InterPro" id="IPR038718">
    <property type="entry name" value="SNF2-like_sf"/>
</dbReference>
<evidence type="ECO:0000313" key="7">
    <source>
        <dbReference type="EMBL" id="EFI27519.1"/>
    </source>
</evidence>
<dbReference type="SUPFAM" id="SSF52540">
    <property type="entry name" value="P-loop containing nucleoside triphosphate hydrolases"/>
    <property type="match status" value="2"/>
</dbReference>
<dbReference type="InterPro" id="IPR027417">
    <property type="entry name" value="P-loop_NTPase"/>
</dbReference>
<keyword evidence="2" id="KW-0378">Hydrolase</keyword>
<dbReference type="InterPro" id="IPR001650">
    <property type="entry name" value="Helicase_C-like"/>
</dbReference>
<dbReference type="RefSeq" id="XP_002911013.1">
    <property type="nucleotide sequence ID" value="XM_002910967.1"/>
</dbReference>
<sequence>MSASQGTPQGNFYASTTNHQRCRCQKATMEQLRERFARDPRFFAVGQAPRPPPRPDPISIGSTDSESSTRQKSKARGPSRPIIISDDEDEDEEEDEGDDEPEIVPQPPKLSHPLKPSNQYNAVPSHRQNEYIRPAVFDPSQFPKPLETSKTNVQRLNIGEDISLPKFPEEHQFMTSAETEKALKELIGNSMNEDIQVDVDPEDAIVEGFREGIELLPHQILGRKWMKEREDVSRKAYGGILADDMGLGKTIQTLTRIVEGKATKSDREDGYSGSTLVVCPLALVGQWASEIEKMTQLRVIKHQGTSRTTDPMILRRYHVVVTTYETVQSEYNVYTPPIKDGSATAKKKKSSDSDEDSGSDDDDLVAKLKAKRTRKAPAKKCALFEVKWIRVVLDEAHNIKNMKTKTAIACCELQSKFRWCLTGTPMQNNVTELYSLIKFLRIKPLSNWTTFNEQVAKPITSGRGAGVAMKRLQVVLKRIMLRRKKTDTVNGKTLIDLPNRTVEVVACPFDPYEQAFYTALEAKMESALDKLMSRDNGNKAYMSVLLLLLRLRQACNHPLLVSKDYKKDAEAVEPTPAKSKDDADADADDLVAAFGQMGVTRKCQVCTTTIDDSTAGEGEWKNHCRDCVDLAKQARQAELERPTSAKIRMVLKLLAKIDRDSNGEEKTIIFSQFTSMLDLIQPFLEEKGIKYTRYDGSMAPKDREAALEKIRNSKSTRVILISFKAGSTGLNLTACNNVILVDLWWNPALEDQAFDRAHRYGQKRDVYIYKLKVDATVEDRILALQDKKRALAAAALSGDKIKNMRLGMDDLLALFRPGARDGDDSDDD</sequence>
<dbReference type="PANTHER" id="PTHR45626">
    <property type="entry name" value="TRANSCRIPTION TERMINATION FACTOR 2-RELATED"/>
    <property type="match status" value="1"/>
</dbReference>
<dbReference type="EMBL" id="AACS02000006">
    <property type="protein sequence ID" value="EFI27519.1"/>
    <property type="molecule type" value="Genomic_DNA"/>
</dbReference>
<dbReference type="PROSITE" id="PS51194">
    <property type="entry name" value="HELICASE_CTER"/>
    <property type="match status" value="1"/>
</dbReference>
<keyword evidence="8" id="KW-1185">Reference proteome</keyword>
<feature type="compositionally biased region" description="Polar residues" evidence="4">
    <location>
        <begin position="60"/>
        <end position="70"/>
    </location>
</feature>
<dbReference type="GO" id="GO:0005524">
    <property type="term" value="F:ATP binding"/>
    <property type="evidence" value="ECO:0007669"/>
    <property type="project" value="UniProtKB-KW"/>
</dbReference>
<name>D6RN58_COPC7</name>
<feature type="compositionally biased region" description="Acidic residues" evidence="4">
    <location>
        <begin position="353"/>
        <end position="362"/>
    </location>
</feature>
<feature type="compositionally biased region" description="Polar residues" evidence="4">
    <location>
        <begin position="1"/>
        <end position="19"/>
    </location>
</feature>
<dbReference type="Proteomes" id="UP000001861">
    <property type="component" value="Unassembled WGS sequence"/>
</dbReference>
<feature type="domain" description="Helicase C-terminal" evidence="6">
    <location>
        <begin position="649"/>
        <end position="812"/>
    </location>
</feature>
<dbReference type="SMART" id="SM00490">
    <property type="entry name" value="HELICc"/>
    <property type="match status" value="1"/>
</dbReference>
<feature type="region of interest" description="Disordered" evidence="4">
    <location>
        <begin position="1"/>
        <end position="122"/>
    </location>
</feature>
<gene>
    <name evidence="7" type="ORF">CC1G_15553</name>
</gene>
<evidence type="ECO:0000256" key="1">
    <source>
        <dbReference type="ARBA" id="ARBA00022741"/>
    </source>
</evidence>
<dbReference type="AlphaFoldDB" id="D6RN58"/>
<evidence type="ECO:0000256" key="2">
    <source>
        <dbReference type="ARBA" id="ARBA00022801"/>
    </source>
</evidence>
<evidence type="ECO:0000259" key="5">
    <source>
        <dbReference type="PROSITE" id="PS51192"/>
    </source>
</evidence>
<dbReference type="KEGG" id="cci:CC1G_15553"/>
<dbReference type="CDD" id="cd18793">
    <property type="entry name" value="SF2_C_SNF"/>
    <property type="match status" value="1"/>
</dbReference>
<dbReference type="InterPro" id="IPR050628">
    <property type="entry name" value="SNF2_RAD54_helicase_TF"/>
</dbReference>
<dbReference type="InterPro" id="IPR000330">
    <property type="entry name" value="SNF2_N"/>
</dbReference>